<evidence type="ECO:0008006" key="3">
    <source>
        <dbReference type="Google" id="ProtNLM"/>
    </source>
</evidence>
<dbReference type="OrthoDB" id="2061990at2"/>
<accession>A0A243Q914</accession>
<protein>
    <recommendedName>
        <fullName evidence="3">GNAT family N-acetyltransferase</fullName>
    </recommendedName>
</protein>
<dbReference type="AlphaFoldDB" id="A0A243Q914"/>
<dbReference type="RefSeq" id="WP_086535804.1">
    <property type="nucleotide sequence ID" value="NZ_NGFO01000014.1"/>
</dbReference>
<name>A0A243Q914_9ACTN</name>
<reference evidence="1 2" key="1">
    <citation type="submission" date="2017-05" db="EMBL/GenBank/DDBJ databases">
        <title>Biotechnological potential of actinobacteria isolated from South African environments.</title>
        <authorList>
            <person name="Le Roes-Hill M."/>
            <person name="Prins A."/>
            <person name="Durrell K.A."/>
        </authorList>
    </citation>
    <scope>NUCLEOTIDE SEQUENCE [LARGE SCALE GENOMIC DNA]</scope>
    <source>
        <strain evidence="1">BS2</strain>
    </source>
</reference>
<evidence type="ECO:0000313" key="1">
    <source>
        <dbReference type="EMBL" id="OUC78203.1"/>
    </source>
</evidence>
<dbReference type="Proteomes" id="UP000194632">
    <property type="component" value="Unassembled WGS sequence"/>
</dbReference>
<sequence length="120" mass="12727">MQPVEINAGTWYLRALRADERITDVPALSLLEVGDPAAYIAAAQRDWESETRFVWATCIPTTGELVAVVGVTPEGSTGRLWGAARDGYDEALDAAVGPVSRFAEGALGLLVDASLDHDLG</sequence>
<comment type="caution">
    <text evidence="1">The sequence shown here is derived from an EMBL/GenBank/DDBJ whole genome shotgun (WGS) entry which is preliminary data.</text>
</comment>
<evidence type="ECO:0000313" key="2">
    <source>
        <dbReference type="Proteomes" id="UP000194632"/>
    </source>
</evidence>
<gene>
    <name evidence="1" type="ORF">CA982_13320</name>
</gene>
<proteinExistence type="predicted"/>
<keyword evidence="2" id="KW-1185">Reference proteome</keyword>
<dbReference type="STRING" id="417102.CA982_13320"/>
<dbReference type="EMBL" id="NGFO01000014">
    <property type="protein sequence ID" value="OUC78203.1"/>
    <property type="molecule type" value="Genomic_DNA"/>
</dbReference>
<organism evidence="1 2">
    <name type="scientific">Gordonia lacunae</name>
    <dbReference type="NCBI Taxonomy" id="417102"/>
    <lineage>
        <taxon>Bacteria</taxon>
        <taxon>Bacillati</taxon>
        <taxon>Actinomycetota</taxon>
        <taxon>Actinomycetes</taxon>
        <taxon>Mycobacteriales</taxon>
        <taxon>Gordoniaceae</taxon>
        <taxon>Gordonia</taxon>
    </lineage>
</organism>